<dbReference type="CDD" id="cd07818">
    <property type="entry name" value="SRPBCC_1"/>
    <property type="match status" value="1"/>
</dbReference>
<evidence type="ECO:0000313" key="2">
    <source>
        <dbReference type="Proteomes" id="UP000005824"/>
    </source>
</evidence>
<dbReference type="SUPFAM" id="SSF55961">
    <property type="entry name" value="Bet v1-like"/>
    <property type="match status" value="1"/>
</dbReference>
<dbReference type="STRING" id="497964.CfE428DRAFT_2095"/>
<accession>B4CZK7</accession>
<dbReference type="InParanoid" id="B4CZK7"/>
<keyword evidence="2" id="KW-1185">Reference proteome</keyword>
<dbReference type="AlphaFoldDB" id="B4CZK7"/>
<gene>
    <name evidence="1" type="ORF">CfE428DRAFT_2095</name>
</gene>
<dbReference type="Proteomes" id="UP000005824">
    <property type="component" value="Unassembled WGS sequence"/>
</dbReference>
<sequence precursor="true">MLKFILLGLLVIVVVFVIVVATRPDHFRVSRSATITAPPAVIFGKVSDLHKMQEWSPFAKIDPAAKMTYTGPDSGKDASFSWVGNSQAGEGSMTCTECQPNELLGYRLDFLKPFKGTNQVEFIFKPNGDQTVVSWTMTGTYNFVTKAVSLFMDCEKMCGPMFEKGLADLKSQSESEAHK</sequence>
<organism evidence="1 2">
    <name type="scientific">Chthoniobacter flavus Ellin428</name>
    <dbReference type="NCBI Taxonomy" id="497964"/>
    <lineage>
        <taxon>Bacteria</taxon>
        <taxon>Pseudomonadati</taxon>
        <taxon>Verrucomicrobiota</taxon>
        <taxon>Spartobacteria</taxon>
        <taxon>Chthoniobacterales</taxon>
        <taxon>Chthoniobacteraceae</taxon>
        <taxon>Chthoniobacter</taxon>
    </lineage>
</organism>
<dbReference type="Pfam" id="PF10604">
    <property type="entry name" value="Polyketide_cyc2"/>
    <property type="match status" value="1"/>
</dbReference>
<dbReference type="eggNOG" id="COG3832">
    <property type="taxonomic scope" value="Bacteria"/>
</dbReference>
<name>B4CZK7_9BACT</name>
<dbReference type="InterPro" id="IPR019587">
    <property type="entry name" value="Polyketide_cyclase/dehydratase"/>
</dbReference>
<dbReference type="InterPro" id="IPR023393">
    <property type="entry name" value="START-like_dom_sf"/>
</dbReference>
<evidence type="ECO:0008006" key="3">
    <source>
        <dbReference type="Google" id="ProtNLM"/>
    </source>
</evidence>
<dbReference type="RefSeq" id="WP_006979420.1">
    <property type="nucleotide sequence ID" value="NZ_ABVL01000005.1"/>
</dbReference>
<dbReference type="EMBL" id="ABVL01000005">
    <property type="protein sequence ID" value="EDY20171.1"/>
    <property type="molecule type" value="Genomic_DNA"/>
</dbReference>
<reference evidence="1 2" key="1">
    <citation type="journal article" date="2011" name="J. Bacteriol.">
        <title>Genome sequence of Chthoniobacter flavus Ellin428, an aerobic heterotrophic soil bacterium.</title>
        <authorList>
            <person name="Kant R."/>
            <person name="van Passel M.W."/>
            <person name="Palva A."/>
            <person name="Lucas S."/>
            <person name="Lapidus A."/>
            <person name="Glavina Del Rio T."/>
            <person name="Dalin E."/>
            <person name="Tice H."/>
            <person name="Bruce D."/>
            <person name="Goodwin L."/>
            <person name="Pitluck S."/>
            <person name="Larimer F.W."/>
            <person name="Land M.L."/>
            <person name="Hauser L."/>
            <person name="Sangwan P."/>
            <person name="de Vos W.M."/>
            <person name="Janssen P.H."/>
            <person name="Smidt H."/>
        </authorList>
    </citation>
    <scope>NUCLEOTIDE SEQUENCE [LARGE SCALE GENOMIC DNA]</scope>
    <source>
        <strain evidence="1 2">Ellin428</strain>
    </source>
</reference>
<proteinExistence type="predicted"/>
<protein>
    <recommendedName>
        <fullName evidence="3">Polyketide cyclase/dehydrase</fullName>
    </recommendedName>
</protein>
<dbReference type="Gene3D" id="3.30.530.20">
    <property type="match status" value="1"/>
</dbReference>
<comment type="caution">
    <text evidence="1">The sequence shown here is derived from an EMBL/GenBank/DDBJ whole genome shotgun (WGS) entry which is preliminary data.</text>
</comment>
<evidence type="ECO:0000313" key="1">
    <source>
        <dbReference type="EMBL" id="EDY20171.1"/>
    </source>
</evidence>